<evidence type="ECO:0000256" key="2">
    <source>
        <dbReference type="ARBA" id="ARBA00005755"/>
    </source>
</evidence>
<dbReference type="GO" id="GO:0003682">
    <property type="term" value="F:chromatin binding"/>
    <property type="evidence" value="ECO:0007669"/>
    <property type="project" value="TreeGrafter"/>
</dbReference>
<keyword evidence="18" id="KW-1185">Reference proteome</keyword>
<evidence type="ECO:0000313" key="18">
    <source>
        <dbReference type="Proteomes" id="UP000014500"/>
    </source>
</evidence>
<feature type="compositionally biased region" description="Polar residues" evidence="13">
    <location>
        <begin position="1"/>
        <end position="11"/>
    </location>
</feature>
<dbReference type="InterPro" id="IPR006133">
    <property type="entry name" value="DNA-dir_DNA_pol_B_exonuc"/>
</dbReference>
<dbReference type="Gene3D" id="1.10.287.690">
    <property type="entry name" value="Helix hairpin bin"/>
    <property type="match status" value="1"/>
</dbReference>
<feature type="domain" description="DNA-directed DNA polymerase family B multifunctional" evidence="14">
    <location>
        <begin position="789"/>
        <end position="1031"/>
    </location>
</feature>
<dbReference type="PANTHER" id="PTHR45861">
    <property type="entry name" value="DNA POLYMERASE ALPHA CATALYTIC SUBUNIT"/>
    <property type="match status" value="1"/>
</dbReference>
<feature type="domain" description="DNA-directed DNA polymerase family B exonuclease" evidence="15">
    <location>
        <begin position="489"/>
        <end position="723"/>
    </location>
</feature>
<comment type="catalytic activity">
    <reaction evidence="12">
        <text>DNA(n) + a 2'-deoxyribonucleoside 5'-triphosphate = DNA(n+1) + diphosphate</text>
        <dbReference type="Rhea" id="RHEA:22508"/>
        <dbReference type="Rhea" id="RHEA-COMP:17339"/>
        <dbReference type="Rhea" id="RHEA-COMP:17340"/>
        <dbReference type="ChEBI" id="CHEBI:33019"/>
        <dbReference type="ChEBI" id="CHEBI:61560"/>
        <dbReference type="ChEBI" id="CHEBI:173112"/>
        <dbReference type="EC" id="2.7.7.7"/>
    </reaction>
</comment>
<dbReference type="SMART" id="SM00486">
    <property type="entry name" value="POLBc"/>
    <property type="match status" value="1"/>
</dbReference>
<keyword evidence="8" id="KW-0862">Zinc</keyword>
<dbReference type="Gene3D" id="3.90.1600.10">
    <property type="entry name" value="Palm domain of DNA polymerase"/>
    <property type="match status" value="1"/>
</dbReference>
<keyword evidence="3 12" id="KW-0808">Transferase</keyword>
<feature type="region of interest" description="Disordered" evidence="13">
    <location>
        <begin position="85"/>
        <end position="106"/>
    </location>
</feature>
<feature type="region of interest" description="Disordered" evidence="13">
    <location>
        <begin position="1"/>
        <end position="23"/>
    </location>
</feature>
<dbReference type="PROSITE" id="PS00116">
    <property type="entry name" value="DNA_POLYMERASE_B"/>
    <property type="match status" value="1"/>
</dbReference>
<evidence type="ECO:0000256" key="10">
    <source>
        <dbReference type="ARBA" id="ARBA00023125"/>
    </source>
</evidence>
<dbReference type="EnsemblMetazoa" id="SMAR006773-RA">
    <property type="protein sequence ID" value="SMAR006773-PA"/>
    <property type="gene ID" value="SMAR006773"/>
</dbReference>
<feature type="region of interest" description="Disordered" evidence="13">
    <location>
        <begin position="820"/>
        <end position="841"/>
    </location>
</feature>
<dbReference type="Pfam" id="PF03104">
    <property type="entry name" value="DNA_pol_B_exo1"/>
    <property type="match status" value="1"/>
</dbReference>
<dbReference type="PANTHER" id="PTHR45861:SF1">
    <property type="entry name" value="DNA POLYMERASE ALPHA CATALYTIC SUBUNIT"/>
    <property type="match status" value="1"/>
</dbReference>
<sequence>MSTGSESLASTRSRRQKGDKHGRLAAIEKLKGLKGSKNKYKVNDEVDRVWEEVDEVEYSKRVRERQDDDWIVDDDGSGYVEDGREIFDDDMNEDPKNVKKGKNELKTRRDKVEVKASTSKSNSNSIKRMFQNIPMKKKVKSEKDVKLEGDSCLDAILADLNNQPVAPITPQLTRNTTKKKRKYLSMATPPLFTTPNTPLTTPTRNRANKLVYPRTIMTSLASPTSKANDLERALKIEQDVEDERDQSFMDEFDDGGISDSMLLSQAMDAEQIETEVKTDVKMTIQEPQVVELPEKKISYDEKVLTDLELDNNHELFNVPSQEVSCVTVPTDGLPLKKNDNGEDVLYFYWLDAFEDPFKQPGTVYLFGKVQLETPGVFVSCCVIVKNIGRQVYILPREKRLNKKSEELTDQLITMNDVYTEVDQIIANRFKIQEFKSRVRKNRLKKYTPIKKKYSFGNLDIPSESEYLELKYSSNYPELPSNLSGETFSHVFGSTTSSLELLLLSRKIRGPCWIQIKNLECIVPPVSWCKLEAVVQKMEFLEPLRNFQPIPPITVLSLSLLTVMNPRNHQTEIVSCVGLSHNKYHLEKAAPKPLYQTQFCVVTKPSDAVFPFDFRDKITAVKLKVDLAENERALISLAITKIYKLDPDIIVGHDISSFDMDVLLHRISTNKVPNWSRIGRLRRSLLPQQSGAGRIHQAVCGRLLCDLKLSAKEFIQTKSYDLNDLSEVILKKPHMNVNGEQIKLAFNQSQQLISLIHYNLKTALLNLELLSELNILPLATQITNIAGNVLSRTLLGGRSERNEFLLLHAFTEKNYIVPDKFSKKSKQNKTGENDDSKKNSDRKKSAYVGGLVLDPKKGFYDKFVLLMDFNSLYPSIIQEYNICFTTVPTPTNPEEDIDDFNLLLPNPNSDPGVLPTEIKKLVDSRREVKKLLKTPNLSNELKLQYEIRQKALKLMANSMYGCLGFSNARFYAKHLAAMVTGYGRKILMQTKDLVENQMNFEVLYGDTDSLMINTNCCDYNSVIKIGSKVSSHES</sequence>
<dbReference type="InterPro" id="IPR043502">
    <property type="entry name" value="DNA/RNA_pol_sf"/>
</dbReference>
<dbReference type="Proteomes" id="UP000014500">
    <property type="component" value="Unassembled WGS sequence"/>
</dbReference>
<dbReference type="Gene3D" id="2.40.50.730">
    <property type="match status" value="1"/>
</dbReference>
<dbReference type="GO" id="GO:0003887">
    <property type="term" value="F:DNA-directed DNA polymerase activity"/>
    <property type="evidence" value="ECO:0007669"/>
    <property type="project" value="UniProtKB-KW"/>
</dbReference>
<dbReference type="InterPro" id="IPR006172">
    <property type="entry name" value="DNA-dir_DNA_pol_B"/>
</dbReference>
<dbReference type="GO" id="GO:0006272">
    <property type="term" value="P:leading strand elongation"/>
    <property type="evidence" value="ECO:0007669"/>
    <property type="project" value="TreeGrafter"/>
</dbReference>
<dbReference type="AlphaFoldDB" id="T1IZT8"/>
<dbReference type="CDD" id="cd05776">
    <property type="entry name" value="DNA_polB_alpha_exo"/>
    <property type="match status" value="1"/>
</dbReference>
<dbReference type="InterPro" id="IPR017964">
    <property type="entry name" value="DNA-dir_DNA_pol_B_CS"/>
</dbReference>
<evidence type="ECO:0000259" key="15">
    <source>
        <dbReference type="Pfam" id="PF03104"/>
    </source>
</evidence>
<dbReference type="STRING" id="126957.T1IZT8"/>
<dbReference type="GO" id="GO:0003697">
    <property type="term" value="F:single-stranded DNA binding"/>
    <property type="evidence" value="ECO:0007669"/>
    <property type="project" value="TreeGrafter"/>
</dbReference>
<keyword evidence="4 12" id="KW-0548">Nucleotidyltransferase</keyword>
<keyword evidence="7" id="KW-0863">Zinc-finger</keyword>
<dbReference type="GO" id="GO:1902975">
    <property type="term" value="P:mitotic DNA replication initiation"/>
    <property type="evidence" value="ECO:0007669"/>
    <property type="project" value="TreeGrafter"/>
</dbReference>
<feature type="domain" description="DNA polymerase alpha catalytic subunit N-terminal" evidence="16">
    <location>
        <begin position="28"/>
        <end position="88"/>
    </location>
</feature>
<proteinExistence type="inferred from homology"/>
<dbReference type="EC" id="2.7.7.7" evidence="12"/>
<evidence type="ECO:0000256" key="6">
    <source>
        <dbReference type="ARBA" id="ARBA00022723"/>
    </source>
</evidence>
<evidence type="ECO:0000259" key="16">
    <source>
        <dbReference type="Pfam" id="PF12254"/>
    </source>
</evidence>
<keyword evidence="9 12" id="KW-0239">DNA-directed DNA polymerase</keyword>
<evidence type="ECO:0000313" key="17">
    <source>
        <dbReference type="EnsemblMetazoa" id="SMAR006773-PA"/>
    </source>
</evidence>
<dbReference type="InterPro" id="IPR012337">
    <property type="entry name" value="RNaseH-like_sf"/>
</dbReference>
<evidence type="ECO:0000259" key="14">
    <source>
        <dbReference type="Pfam" id="PF00136"/>
    </source>
</evidence>
<accession>T1IZT8</accession>
<evidence type="ECO:0000256" key="12">
    <source>
        <dbReference type="RuleBase" id="RU000442"/>
    </source>
</evidence>
<dbReference type="HOGENOM" id="CLU_001718_1_0_1"/>
<dbReference type="GO" id="GO:0000166">
    <property type="term" value="F:nucleotide binding"/>
    <property type="evidence" value="ECO:0007669"/>
    <property type="project" value="InterPro"/>
</dbReference>
<organism evidence="17 18">
    <name type="scientific">Strigamia maritima</name>
    <name type="common">European centipede</name>
    <name type="synonym">Geophilus maritimus</name>
    <dbReference type="NCBI Taxonomy" id="126957"/>
    <lineage>
        <taxon>Eukaryota</taxon>
        <taxon>Metazoa</taxon>
        <taxon>Ecdysozoa</taxon>
        <taxon>Arthropoda</taxon>
        <taxon>Myriapoda</taxon>
        <taxon>Chilopoda</taxon>
        <taxon>Pleurostigmophora</taxon>
        <taxon>Geophilomorpha</taxon>
        <taxon>Linotaeniidae</taxon>
        <taxon>Strigamia</taxon>
    </lineage>
</organism>
<evidence type="ECO:0000256" key="1">
    <source>
        <dbReference type="ARBA" id="ARBA00004123"/>
    </source>
</evidence>
<dbReference type="SUPFAM" id="SSF56672">
    <property type="entry name" value="DNA/RNA polymerases"/>
    <property type="match status" value="1"/>
</dbReference>
<comment type="subcellular location">
    <subcellularLocation>
        <location evidence="1">Nucleus</location>
    </subcellularLocation>
</comment>
<feature type="compositionally biased region" description="Basic and acidic residues" evidence="13">
    <location>
        <begin position="93"/>
        <end position="106"/>
    </location>
</feature>
<dbReference type="NCBIfam" id="TIGR00592">
    <property type="entry name" value="pol2"/>
    <property type="match status" value="1"/>
</dbReference>
<dbReference type="InterPro" id="IPR024647">
    <property type="entry name" value="DNA_pol_a_cat_su_N"/>
</dbReference>
<keyword evidence="10 12" id="KW-0238">DNA-binding</keyword>
<dbReference type="GO" id="GO:0006273">
    <property type="term" value="P:lagging strand elongation"/>
    <property type="evidence" value="ECO:0007669"/>
    <property type="project" value="TreeGrafter"/>
</dbReference>
<keyword evidence="6" id="KW-0479">Metal-binding</keyword>
<dbReference type="InterPro" id="IPR036397">
    <property type="entry name" value="RNaseH_sf"/>
</dbReference>
<protein>
    <recommendedName>
        <fullName evidence="12">DNA polymerase</fullName>
        <ecNumber evidence="12">2.7.7.7</ecNumber>
    </recommendedName>
</protein>
<feature type="compositionally biased region" description="Basic and acidic residues" evidence="13">
    <location>
        <begin position="828"/>
        <end position="841"/>
    </location>
</feature>
<dbReference type="Pfam" id="PF12254">
    <property type="entry name" value="DNA_pol_alpha_N"/>
    <property type="match status" value="1"/>
</dbReference>
<dbReference type="PhylomeDB" id="T1IZT8"/>
<dbReference type="Pfam" id="PF00136">
    <property type="entry name" value="DNA_pol_B"/>
    <property type="match status" value="1"/>
</dbReference>
<evidence type="ECO:0000256" key="8">
    <source>
        <dbReference type="ARBA" id="ARBA00022833"/>
    </source>
</evidence>
<dbReference type="SUPFAM" id="SSF53098">
    <property type="entry name" value="Ribonuclease H-like"/>
    <property type="match status" value="1"/>
</dbReference>
<dbReference type="Gene3D" id="3.30.420.10">
    <property type="entry name" value="Ribonuclease H-like superfamily/Ribonuclease H"/>
    <property type="match status" value="1"/>
</dbReference>
<reference evidence="18" key="1">
    <citation type="submission" date="2011-05" db="EMBL/GenBank/DDBJ databases">
        <authorList>
            <person name="Richards S.R."/>
            <person name="Qu J."/>
            <person name="Jiang H."/>
            <person name="Jhangiani S.N."/>
            <person name="Agravi P."/>
            <person name="Goodspeed R."/>
            <person name="Gross S."/>
            <person name="Mandapat C."/>
            <person name="Jackson L."/>
            <person name="Mathew T."/>
            <person name="Pu L."/>
            <person name="Thornton R."/>
            <person name="Saada N."/>
            <person name="Wilczek-Boney K.B."/>
            <person name="Lee S."/>
            <person name="Kovar C."/>
            <person name="Wu Y."/>
            <person name="Scherer S.E."/>
            <person name="Worley K.C."/>
            <person name="Muzny D.M."/>
            <person name="Gibbs R."/>
        </authorList>
    </citation>
    <scope>NUCLEOTIDE SEQUENCE</scope>
    <source>
        <strain evidence="18">Brora</strain>
    </source>
</reference>
<dbReference type="GO" id="GO:0003688">
    <property type="term" value="F:DNA replication origin binding"/>
    <property type="evidence" value="ECO:0007669"/>
    <property type="project" value="TreeGrafter"/>
</dbReference>
<dbReference type="GO" id="GO:0008270">
    <property type="term" value="F:zinc ion binding"/>
    <property type="evidence" value="ECO:0007669"/>
    <property type="project" value="UniProtKB-KW"/>
</dbReference>
<evidence type="ECO:0000256" key="5">
    <source>
        <dbReference type="ARBA" id="ARBA00022705"/>
    </source>
</evidence>
<dbReference type="FunFam" id="3.30.70.2820:FF:000001">
    <property type="entry name" value="DNA polymerase"/>
    <property type="match status" value="1"/>
</dbReference>
<evidence type="ECO:0000256" key="4">
    <source>
        <dbReference type="ARBA" id="ARBA00022695"/>
    </source>
</evidence>
<comment type="similarity">
    <text evidence="2 12">Belongs to the DNA polymerase type-B family.</text>
</comment>
<dbReference type="EMBL" id="JH431723">
    <property type="status" value="NOT_ANNOTATED_CDS"/>
    <property type="molecule type" value="Genomic_DNA"/>
</dbReference>
<keyword evidence="11" id="KW-0539">Nucleus</keyword>
<keyword evidence="5 12" id="KW-0235">DNA replication</keyword>
<evidence type="ECO:0000256" key="11">
    <source>
        <dbReference type="ARBA" id="ARBA00023242"/>
    </source>
</evidence>
<evidence type="ECO:0000256" key="9">
    <source>
        <dbReference type="ARBA" id="ARBA00022932"/>
    </source>
</evidence>
<evidence type="ECO:0000256" key="13">
    <source>
        <dbReference type="SAM" id="MobiDB-lite"/>
    </source>
</evidence>
<reference evidence="17" key="2">
    <citation type="submission" date="2015-02" db="UniProtKB">
        <authorList>
            <consortium name="EnsemblMetazoa"/>
        </authorList>
    </citation>
    <scope>IDENTIFICATION</scope>
</reference>
<dbReference type="OMA" id="RTAQNHE"/>
<dbReference type="InterPro" id="IPR023211">
    <property type="entry name" value="DNA_pol_palm_dom_sf"/>
</dbReference>
<evidence type="ECO:0000256" key="3">
    <source>
        <dbReference type="ARBA" id="ARBA00022679"/>
    </source>
</evidence>
<evidence type="ECO:0000256" key="7">
    <source>
        <dbReference type="ARBA" id="ARBA00022771"/>
    </source>
</evidence>
<dbReference type="PRINTS" id="PR00106">
    <property type="entry name" value="DNAPOLB"/>
</dbReference>
<dbReference type="FunFam" id="1.10.287.690:FF:000003">
    <property type="entry name" value="DNA polymerase"/>
    <property type="match status" value="1"/>
</dbReference>
<dbReference type="eggNOG" id="KOG0970">
    <property type="taxonomic scope" value="Eukaryota"/>
</dbReference>
<dbReference type="GO" id="GO:0005658">
    <property type="term" value="C:alpha DNA polymerase:primase complex"/>
    <property type="evidence" value="ECO:0007669"/>
    <property type="project" value="UniProtKB-ARBA"/>
</dbReference>
<name>T1IZT8_STRMM</name>
<dbReference type="Gene3D" id="3.30.70.2820">
    <property type="match status" value="1"/>
</dbReference>
<dbReference type="InterPro" id="IPR006134">
    <property type="entry name" value="DNA-dir_DNA_pol_B_multi_dom"/>
</dbReference>